<evidence type="ECO:0000313" key="7">
    <source>
        <dbReference type="Proteomes" id="UP001634393"/>
    </source>
</evidence>
<accession>A0ABD3S914</accession>
<dbReference type="Proteomes" id="UP001634393">
    <property type="component" value="Unassembled WGS sequence"/>
</dbReference>
<gene>
    <name evidence="6" type="ORF">ACJIZ3_006904</name>
</gene>
<evidence type="ECO:0000256" key="3">
    <source>
        <dbReference type="SAM" id="MobiDB-lite"/>
    </source>
</evidence>
<evidence type="ECO:0000256" key="4">
    <source>
        <dbReference type="SAM" id="SignalP"/>
    </source>
</evidence>
<evidence type="ECO:0000259" key="5">
    <source>
        <dbReference type="PROSITE" id="PS51485"/>
    </source>
</evidence>
<evidence type="ECO:0000256" key="2">
    <source>
        <dbReference type="ARBA" id="ARBA00023180"/>
    </source>
</evidence>
<feature type="region of interest" description="Disordered" evidence="3">
    <location>
        <begin position="121"/>
        <end position="276"/>
    </location>
</feature>
<name>A0ABD3S914_9LAMI</name>
<sequence>MKMLKAFLWLATIAMSMNLGFAVDYSVGGPNGGWTQGIDYQTWASSVTFLVGDNLIFQYSLNHDVTEVSEADFDSCSVNNPLRAPLNGGTTTIPLTTPGSRYFICGTAGHCRTGMKVQIDTIAPSAPPPPTIPPPVPRPPPSTPPPVPRPPPSTPPPVTLPPPATPPPVTLPPPTIPPPISPPPPATTPSIPSPPPTVAPSVPLPPPPTSPSVPSPSPTPSVSRPISPSPLKSVAPTPSPTSSRLPAAPNALPPSNVPHALSPTVAQSPSTSLMAPPPSTANKVNAVFGLASGFGSILIMLLNF</sequence>
<proteinExistence type="predicted"/>
<dbReference type="InterPro" id="IPR008972">
    <property type="entry name" value="Cupredoxin"/>
</dbReference>
<keyword evidence="7" id="KW-1185">Reference proteome</keyword>
<dbReference type="PROSITE" id="PS51485">
    <property type="entry name" value="PHYTOCYANIN"/>
    <property type="match status" value="1"/>
</dbReference>
<dbReference type="InterPro" id="IPR039391">
    <property type="entry name" value="Phytocyanin-like"/>
</dbReference>
<feature type="compositionally biased region" description="Pro residues" evidence="3">
    <location>
        <begin position="125"/>
        <end position="219"/>
    </location>
</feature>
<dbReference type="AlphaFoldDB" id="A0ABD3S914"/>
<keyword evidence="1" id="KW-0479">Metal-binding</keyword>
<dbReference type="PANTHER" id="PTHR33021">
    <property type="entry name" value="BLUE COPPER PROTEIN"/>
    <property type="match status" value="1"/>
</dbReference>
<dbReference type="PANTHER" id="PTHR33021:SF492">
    <property type="entry name" value="UCLACYANIN 1"/>
    <property type="match status" value="1"/>
</dbReference>
<keyword evidence="2" id="KW-0325">Glycoprotein</keyword>
<dbReference type="EMBL" id="JBJXBP010000007">
    <property type="protein sequence ID" value="KAL3820999.1"/>
    <property type="molecule type" value="Genomic_DNA"/>
</dbReference>
<feature type="compositionally biased region" description="Low complexity" evidence="3">
    <location>
        <begin position="220"/>
        <end position="230"/>
    </location>
</feature>
<organism evidence="6 7">
    <name type="scientific">Penstemon smallii</name>
    <dbReference type="NCBI Taxonomy" id="265156"/>
    <lineage>
        <taxon>Eukaryota</taxon>
        <taxon>Viridiplantae</taxon>
        <taxon>Streptophyta</taxon>
        <taxon>Embryophyta</taxon>
        <taxon>Tracheophyta</taxon>
        <taxon>Spermatophyta</taxon>
        <taxon>Magnoliopsida</taxon>
        <taxon>eudicotyledons</taxon>
        <taxon>Gunneridae</taxon>
        <taxon>Pentapetalae</taxon>
        <taxon>asterids</taxon>
        <taxon>lamiids</taxon>
        <taxon>Lamiales</taxon>
        <taxon>Plantaginaceae</taxon>
        <taxon>Cheloneae</taxon>
        <taxon>Penstemon</taxon>
    </lineage>
</organism>
<comment type="caution">
    <text evidence="6">The sequence shown here is derived from an EMBL/GenBank/DDBJ whole genome shotgun (WGS) entry which is preliminary data.</text>
</comment>
<reference evidence="6 7" key="1">
    <citation type="submission" date="2024-12" db="EMBL/GenBank/DDBJ databases">
        <title>The unique morphological basis and parallel evolutionary history of personate flowers in Penstemon.</title>
        <authorList>
            <person name="Depatie T.H."/>
            <person name="Wessinger C.A."/>
        </authorList>
    </citation>
    <scope>NUCLEOTIDE SEQUENCE [LARGE SCALE GENOMIC DNA]</scope>
    <source>
        <strain evidence="6">WTNN_2</strain>
        <tissue evidence="6">Leaf</tissue>
    </source>
</reference>
<feature type="compositionally biased region" description="Polar residues" evidence="3">
    <location>
        <begin position="264"/>
        <end position="273"/>
    </location>
</feature>
<dbReference type="Pfam" id="PF02298">
    <property type="entry name" value="Cu_bind_like"/>
    <property type="match status" value="1"/>
</dbReference>
<feature type="chain" id="PRO_5044794870" description="Phytocyanin domain-containing protein" evidence="4">
    <location>
        <begin position="23"/>
        <end position="304"/>
    </location>
</feature>
<evidence type="ECO:0000256" key="1">
    <source>
        <dbReference type="ARBA" id="ARBA00022723"/>
    </source>
</evidence>
<feature type="domain" description="Phytocyanin" evidence="5">
    <location>
        <begin position="23"/>
        <end position="123"/>
    </location>
</feature>
<dbReference type="Gene3D" id="2.60.40.420">
    <property type="entry name" value="Cupredoxins - blue copper proteins"/>
    <property type="match status" value="1"/>
</dbReference>
<dbReference type="InterPro" id="IPR003245">
    <property type="entry name" value="Phytocyanin_dom"/>
</dbReference>
<evidence type="ECO:0000313" key="6">
    <source>
        <dbReference type="EMBL" id="KAL3820999.1"/>
    </source>
</evidence>
<keyword evidence="4" id="KW-0732">Signal</keyword>
<dbReference type="PRINTS" id="PR01217">
    <property type="entry name" value="PRICHEXTENSN"/>
</dbReference>
<dbReference type="GO" id="GO:0046872">
    <property type="term" value="F:metal ion binding"/>
    <property type="evidence" value="ECO:0007669"/>
    <property type="project" value="UniProtKB-KW"/>
</dbReference>
<protein>
    <recommendedName>
        <fullName evidence="5">Phytocyanin domain-containing protein</fullName>
    </recommendedName>
</protein>
<feature type="signal peptide" evidence="4">
    <location>
        <begin position="1"/>
        <end position="22"/>
    </location>
</feature>
<dbReference type="SUPFAM" id="SSF49503">
    <property type="entry name" value="Cupredoxins"/>
    <property type="match status" value="1"/>
</dbReference>
<dbReference type="CDD" id="cd04216">
    <property type="entry name" value="Phytocyanin"/>
    <property type="match status" value="1"/>
</dbReference>
<dbReference type="FunFam" id="2.60.40.420:FF:000003">
    <property type="entry name" value="Blue copper"/>
    <property type="match status" value="1"/>
</dbReference>